<proteinExistence type="predicted"/>
<protein>
    <submittedName>
        <fullName evidence="2">Uncharacterized protein</fullName>
    </submittedName>
</protein>
<dbReference type="EMBL" id="BFEA01000010">
    <property type="protein sequence ID" value="GBG60318.1"/>
    <property type="molecule type" value="Genomic_DNA"/>
</dbReference>
<feature type="compositionally biased region" description="Basic residues" evidence="1">
    <location>
        <begin position="63"/>
        <end position="85"/>
    </location>
</feature>
<feature type="compositionally biased region" description="Basic and acidic residues" evidence="1">
    <location>
        <begin position="17"/>
        <end position="45"/>
    </location>
</feature>
<reference evidence="2 3" key="1">
    <citation type="journal article" date="2018" name="Cell">
        <title>The Chara Genome: Secondary Complexity and Implications for Plant Terrestrialization.</title>
        <authorList>
            <person name="Nishiyama T."/>
            <person name="Sakayama H."/>
            <person name="Vries J.D."/>
            <person name="Buschmann H."/>
            <person name="Saint-Marcoux D."/>
            <person name="Ullrich K.K."/>
            <person name="Haas F.B."/>
            <person name="Vanderstraeten L."/>
            <person name="Becker D."/>
            <person name="Lang D."/>
            <person name="Vosolsobe S."/>
            <person name="Rombauts S."/>
            <person name="Wilhelmsson P.K.I."/>
            <person name="Janitza P."/>
            <person name="Kern R."/>
            <person name="Heyl A."/>
            <person name="Rumpler F."/>
            <person name="Villalobos L.I.A.C."/>
            <person name="Clay J.M."/>
            <person name="Skokan R."/>
            <person name="Toyoda A."/>
            <person name="Suzuki Y."/>
            <person name="Kagoshima H."/>
            <person name="Schijlen E."/>
            <person name="Tajeshwar N."/>
            <person name="Catarino B."/>
            <person name="Hetherington A.J."/>
            <person name="Saltykova A."/>
            <person name="Bonnot C."/>
            <person name="Breuninger H."/>
            <person name="Symeonidi A."/>
            <person name="Radhakrishnan G.V."/>
            <person name="Van Nieuwerburgh F."/>
            <person name="Deforce D."/>
            <person name="Chang C."/>
            <person name="Karol K.G."/>
            <person name="Hedrich R."/>
            <person name="Ulvskov P."/>
            <person name="Glockner G."/>
            <person name="Delwiche C.F."/>
            <person name="Petrasek J."/>
            <person name="Van de Peer Y."/>
            <person name="Friml J."/>
            <person name="Beilby M."/>
            <person name="Dolan L."/>
            <person name="Kohara Y."/>
            <person name="Sugano S."/>
            <person name="Fujiyama A."/>
            <person name="Delaux P.-M."/>
            <person name="Quint M."/>
            <person name="TheiBen G."/>
            <person name="Hagemann M."/>
            <person name="Harholt J."/>
            <person name="Dunand C."/>
            <person name="Zachgo S."/>
            <person name="Langdale J."/>
            <person name="Maumus F."/>
            <person name="Straeten D.V.D."/>
            <person name="Gould S.B."/>
            <person name="Rensing S.A."/>
        </authorList>
    </citation>
    <scope>NUCLEOTIDE SEQUENCE [LARGE SCALE GENOMIC DNA]</scope>
    <source>
        <strain evidence="2 3">S276</strain>
    </source>
</reference>
<gene>
    <name evidence="2" type="ORF">CBR_g4274</name>
</gene>
<comment type="caution">
    <text evidence="2">The sequence shown here is derived from an EMBL/GenBank/DDBJ whole genome shotgun (WGS) entry which is preliminary data.</text>
</comment>
<dbReference type="AlphaFoldDB" id="A0A388JRB8"/>
<evidence type="ECO:0000313" key="2">
    <source>
        <dbReference type="EMBL" id="GBG60318.1"/>
    </source>
</evidence>
<name>A0A388JRB8_CHABU</name>
<dbReference type="Gramene" id="GBG60318">
    <property type="protein sequence ID" value="GBG60318"/>
    <property type="gene ID" value="CBR_g4274"/>
</dbReference>
<accession>A0A388JRB8</accession>
<evidence type="ECO:0000313" key="3">
    <source>
        <dbReference type="Proteomes" id="UP000265515"/>
    </source>
</evidence>
<organism evidence="2 3">
    <name type="scientific">Chara braunii</name>
    <name type="common">Braun's stonewort</name>
    <dbReference type="NCBI Taxonomy" id="69332"/>
    <lineage>
        <taxon>Eukaryota</taxon>
        <taxon>Viridiplantae</taxon>
        <taxon>Streptophyta</taxon>
        <taxon>Charophyceae</taxon>
        <taxon>Charales</taxon>
        <taxon>Characeae</taxon>
        <taxon>Chara</taxon>
    </lineage>
</organism>
<sequence>MKHDAARETAGEMGEVTARERRNSAAREKEERFGEKNGRENRAEMVARASKKAYSGAQGKEEKKKKKKKEKEKEKKKKKKRKKKKEKEEEGDEGKGDLPVDGPARWKARLCLSRPTMIGCAP</sequence>
<dbReference type="Proteomes" id="UP000265515">
    <property type="component" value="Unassembled WGS sequence"/>
</dbReference>
<keyword evidence="3" id="KW-1185">Reference proteome</keyword>
<feature type="region of interest" description="Disordered" evidence="1">
    <location>
        <begin position="1"/>
        <end position="103"/>
    </location>
</feature>
<feature type="compositionally biased region" description="Basic and acidic residues" evidence="1">
    <location>
        <begin position="1"/>
        <end position="10"/>
    </location>
</feature>
<evidence type="ECO:0000256" key="1">
    <source>
        <dbReference type="SAM" id="MobiDB-lite"/>
    </source>
</evidence>